<gene>
    <name evidence="1" type="ORF">ACFOZ9_03490</name>
</gene>
<comment type="caution">
    <text evidence="1">The sequence shown here is derived from an EMBL/GenBank/DDBJ whole genome shotgun (WGS) entry which is preliminary data.</text>
</comment>
<reference evidence="2" key="1">
    <citation type="journal article" date="2019" name="Int. J. Syst. Evol. Microbiol.">
        <title>The Global Catalogue of Microorganisms (GCM) 10K type strain sequencing project: providing services to taxonomists for standard genome sequencing and annotation.</title>
        <authorList>
            <consortium name="The Broad Institute Genomics Platform"/>
            <consortium name="The Broad Institute Genome Sequencing Center for Infectious Disease"/>
            <person name="Wu L."/>
            <person name="Ma J."/>
        </authorList>
    </citation>
    <scope>NUCLEOTIDE SEQUENCE [LARGE SCALE GENOMIC DNA]</scope>
    <source>
        <strain evidence="2">CCUG 56029</strain>
    </source>
</reference>
<dbReference type="EMBL" id="JBHSEH010000004">
    <property type="protein sequence ID" value="MFC4425262.1"/>
    <property type="molecule type" value="Genomic_DNA"/>
</dbReference>
<sequence>MKGSAFAVACVTIALTACGRTEVAGQLDTLALAAASAGPKLPAGCRFDATTGLSTCVTTTPTISGTQALPQGVLTVGDGSGASYIALKYFPIYNPNLAEALAANGINLETLRWNCTAYGTDLAVESYKTITTTYQGVTAGQGNKPMTTTTQTTTTYRSTDFFVLDCKINGVIPFSFSSRNGDLVVTVIN</sequence>
<dbReference type="Proteomes" id="UP001595998">
    <property type="component" value="Unassembled WGS sequence"/>
</dbReference>
<keyword evidence="2" id="KW-1185">Reference proteome</keyword>
<evidence type="ECO:0000313" key="1">
    <source>
        <dbReference type="EMBL" id="MFC4425262.1"/>
    </source>
</evidence>
<evidence type="ECO:0000313" key="2">
    <source>
        <dbReference type="Proteomes" id="UP001595998"/>
    </source>
</evidence>
<dbReference type="RefSeq" id="WP_380036454.1">
    <property type="nucleotide sequence ID" value="NZ_JBHSEH010000004.1"/>
</dbReference>
<evidence type="ECO:0008006" key="3">
    <source>
        <dbReference type="Google" id="ProtNLM"/>
    </source>
</evidence>
<protein>
    <recommendedName>
        <fullName evidence="3">Lipoprotein</fullName>
    </recommendedName>
</protein>
<organism evidence="1 2">
    <name type="scientific">Deinococcus navajonensis</name>
    <dbReference type="NCBI Taxonomy" id="309884"/>
    <lineage>
        <taxon>Bacteria</taxon>
        <taxon>Thermotogati</taxon>
        <taxon>Deinococcota</taxon>
        <taxon>Deinococci</taxon>
        <taxon>Deinococcales</taxon>
        <taxon>Deinococcaceae</taxon>
        <taxon>Deinococcus</taxon>
    </lineage>
</organism>
<name>A0ABV8XKL3_9DEIO</name>
<dbReference type="PROSITE" id="PS51257">
    <property type="entry name" value="PROKAR_LIPOPROTEIN"/>
    <property type="match status" value="1"/>
</dbReference>
<proteinExistence type="predicted"/>
<accession>A0ABV8XKL3</accession>